<dbReference type="EMBL" id="DTBP01000025">
    <property type="protein sequence ID" value="HGQ74208.1"/>
    <property type="molecule type" value="Genomic_DNA"/>
</dbReference>
<name>A0A7C4NPH2_STAMA</name>
<dbReference type="Gene3D" id="3.20.20.70">
    <property type="entry name" value="Aldolase class I"/>
    <property type="match status" value="1"/>
</dbReference>
<evidence type="ECO:0000256" key="4">
    <source>
        <dbReference type="ARBA" id="ARBA00023014"/>
    </source>
</evidence>
<evidence type="ECO:0000256" key="2">
    <source>
        <dbReference type="ARBA" id="ARBA00022723"/>
    </source>
</evidence>
<dbReference type="SFLD" id="SFLDG01098">
    <property type="entry name" value="Uncharacterised_Radical_SAM_Su"/>
    <property type="match status" value="1"/>
</dbReference>
<dbReference type="InterPro" id="IPR013785">
    <property type="entry name" value="Aldolase_TIM"/>
</dbReference>
<gene>
    <name evidence="6" type="ORF">ENU09_03455</name>
    <name evidence="7" type="ORF">ENU20_03930</name>
</gene>
<organism evidence="7">
    <name type="scientific">Staphylothermus marinus</name>
    <dbReference type="NCBI Taxonomy" id="2280"/>
    <lineage>
        <taxon>Archaea</taxon>
        <taxon>Thermoproteota</taxon>
        <taxon>Thermoprotei</taxon>
        <taxon>Desulfurococcales</taxon>
        <taxon>Desulfurococcaceae</taxon>
        <taxon>Staphylothermus</taxon>
    </lineage>
</organism>
<dbReference type="GO" id="GO:0003824">
    <property type="term" value="F:catalytic activity"/>
    <property type="evidence" value="ECO:0007669"/>
    <property type="project" value="InterPro"/>
</dbReference>
<dbReference type="SFLD" id="SFLDS00029">
    <property type="entry name" value="Radical_SAM"/>
    <property type="match status" value="1"/>
</dbReference>
<accession>A0A7C4NPH2</accession>
<evidence type="ECO:0000313" key="6">
    <source>
        <dbReference type="EMBL" id="HGQ59753.1"/>
    </source>
</evidence>
<dbReference type="InterPro" id="IPR058240">
    <property type="entry name" value="rSAM_sf"/>
</dbReference>
<dbReference type="EMBL" id="DTBE01000090">
    <property type="protein sequence ID" value="HGQ59753.1"/>
    <property type="molecule type" value="Genomic_DNA"/>
</dbReference>
<reference evidence="7" key="1">
    <citation type="journal article" date="2020" name="mSystems">
        <title>Genome- and Community-Level Interaction Insights into Carbon Utilization and Element Cycling Functions of Hydrothermarchaeota in Hydrothermal Sediment.</title>
        <authorList>
            <person name="Zhou Z."/>
            <person name="Liu Y."/>
            <person name="Xu W."/>
            <person name="Pan J."/>
            <person name="Luo Z.H."/>
            <person name="Li M."/>
        </authorList>
    </citation>
    <scope>NUCLEOTIDE SEQUENCE [LARGE SCALE GENOMIC DNA]</scope>
    <source>
        <strain evidence="6">SpSt-638</strain>
        <strain evidence="7">SpSt-648</strain>
    </source>
</reference>
<protein>
    <submittedName>
        <fullName evidence="7">Radical SAM protein</fullName>
    </submittedName>
</protein>
<keyword evidence="3" id="KW-0408">Iron</keyword>
<comment type="caution">
    <text evidence="7">The sequence shown here is derived from an EMBL/GenBank/DDBJ whole genome shotgun (WGS) entry which is preliminary data.</text>
</comment>
<evidence type="ECO:0000256" key="1">
    <source>
        <dbReference type="ARBA" id="ARBA00022691"/>
    </source>
</evidence>
<keyword evidence="1" id="KW-0949">S-adenosyl-L-methionine</keyword>
<dbReference type="InterPro" id="IPR007197">
    <property type="entry name" value="rSAM"/>
</dbReference>
<dbReference type="AlphaFoldDB" id="A0A7C4NPH2"/>
<dbReference type="SMART" id="SM00729">
    <property type="entry name" value="Elp3"/>
    <property type="match status" value="1"/>
</dbReference>
<dbReference type="SUPFAM" id="SSF102114">
    <property type="entry name" value="Radical SAM enzymes"/>
    <property type="match status" value="1"/>
</dbReference>
<evidence type="ECO:0000313" key="7">
    <source>
        <dbReference type="EMBL" id="HGQ74208.1"/>
    </source>
</evidence>
<dbReference type="InterPro" id="IPR006638">
    <property type="entry name" value="Elp3/MiaA/NifB-like_rSAM"/>
</dbReference>
<keyword evidence="2" id="KW-0479">Metal-binding</keyword>
<evidence type="ECO:0000256" key="3">
    <source>
        <dbReference type="ARBA" id="ARBA00023004"/>
    </source>
</evidence>
<sequence length="316" mass="36207">MKIRVSIGSLAKLGLIEIESKYLPSTLYILQYSEYGCSASCKYCTQSRFTNIPKKFLSRITWYPIEIDDLIKALNKHQNVFKRICIQTILKRGFIEELIEIIESIRNNNIQLGLSIALTPVDTSILNKLAELGVEFVGVGLDASSPRIFKSLGKPYDWLSYMKFIDNVTSIWGRATIHIIVGLGESIEEYFSTARTIIDKGCTLALFPHVDPLTMKPSVEPWYYRLIQLITYMVERGYCDLRDLYGLVEEASLNPDKYIDVFLTRGCPGCDRPYYTENPRGPFYNIYSHNHYAEYRNRLILELSTAKKMLGTILSA</sequence>
<keyword evidence="4" id="KW-0411">Iron-sulfur</keyword>
<dbReference type="Pfam" id="PF04055">
    <property type="entry name" value="Radical_SAM"/>
    <property type="match status" value="1"/>
</dbReference>
<dbReference type="GO" id="GO:0046872">
    <property type="term" value="F:metal ion binding"/>
    <property type="evidence" value="ECO:0007669"/>
    <property type="project" value="UniProtKB-KW"/>
</dbReference>
<dbReference type="GO" id="GO:0051536">
    <property type="term" value="F:iron-sulfur cluster binding"/>
    <property type="evidence" value="ECO:0007669"/>
    <property type="project" value="UniProtKB-KW"/>
</dbReference>
<dbReference type="PROSITE" id="PS51918">
    <property type="entry name" value="RADICAL_SAM"/>
    <property type="match status" value="1"/>
</dbReference>
<proteinExistence type="predicted"/>
<feature type="domain" description="Radical SAM core" evidence="5">
    <location>
        <begin position="22"/>
        <end position="242"/>
    </location>
</feature>
<evidence type="ECO:0000259" key="5">
    <source>
        <dbReference type="PROSITE" id="PS51918"/>
    </source>
</evidence>